<dbReference type="OrthoDB" id="4523404at2759"/>
<reference evidence="2" key="1">
    <citation type="journal article" date="2017" name="Nat. Microbiol.">
        <title>Global analysis of biosynthetic gene clusters reveals vast potential of secondary metabolite production in Penicillium species.</title>
        <authorList>
            <person name="Nielsen J.C."/>
            <person name="Grijseels S."/>
            <person name="Prigent S."/>
            <person name="Ji B."/>
            <person name="Dainat J."/>
            <person name="Nielsen K.F."/>
            <person name="Frisvad J.C."/>
            <person name="Workman M."/>
            <person name="Nielsen J."/>
        </authorList>
    </citation>
    <scope>NUCLEOTIDE SEQUENCE [LARGE SCALE GENOMIC DNA]</scope>
    <source>
        <strain evidence="2">IBT 24891</strain>
    </source>
</reference>
<comment type="caution">
    <text evidence="1">The sequence shown here is derived from an EMBL/GenBank/DDBJ whole genome shotgun (WGS) entry which is preliminary data.</text>
</comment>
<organism evidence="1 2">
    <name type="scientific">Penicillium steckii</name>
    <dbReference type="NCBI Taxonomy" id="303698"/>
    <lineage>
        <taxon>Eukaryota</taxon>
        <taxon>Fungi</taxon>
        <taxon>Dikarya</taxon>
        <taxon>Ascomycota</taxon>
        <taxon>Pezizomycotina</taxon>
        <taxon>Eurotiomycetes</taxon>
        <taxon>Eurotiomycetidae</taxon>
        <taxon>Eurotiales</taxon>
        <taxon>Aspergillaceae</taxon>
        <taxon>Penicillium</taxon>
    </lineage>
</organism>
<gene>
    <name evidence="1" type="ORF">PENSTE_c001G05708</name>
</gene>
<evidence type="ECO:0008006" key="3">
    <source>
        <dbReference type="Google" id="ProtNLM"/>
    </source>
</evidence>
<protein>
    <recommendedName>
        <fullName evidence="3">DAPG hydrolase PhiG domain-containing protein</fullName>
    </recommendedName>
</protein>
<dbReference type="Proteomes" id="UP000191285">
    <property type="component" value="Unassembled WGS sequence"/>
</dbReference>
<keyword evidence="2" id="KW-1185">Reference proteome</keyword>
<dbReference type="EMBL" id="MLKD01000001">
    <property type="protein sequence ID" value="OQE32103.1"/>
    <property type="molecule type" value="Genomic_DNA"/>
</dbReference>
<name>A0A1V6U2N4_9EURO</name>
<accession>A0A1V6U2N4</accession>
<evidence type="ECO:0000313" key="2">
    <source>
        <dbReference type="Proteomes" id="UP000191285"/>
    </source>
</evidence>
<dbReference type="AlphaFoldDB" id="A0A1V6U2N4"/>
<evidence type="ECO:0000313" key="1">
    <source>
        <dbReference type="EMBL" id="OQE32103.1"/>
    </source>
</evidence>
<proteinExistence type="predicted"/>
<sequence length="231" mass="26845">MQDLRESRLIARSILERRGQLAFKPVTSAKWVNIKRSWSGLLHVQIEHDTVHGCTPAMLKWWFENIARTTTWDGFGFNGPLVSFYHLWHHRDHVAVTPLTGSEVGFIEGGYTRVTEQFNDFHEMINVDSVTDRLDETEFTFSVRILGMVVCRIIHFYEPEKDGSRFFAETVVGSEIPVIGWLFNWLIAPFIYSKTTGENWIRHNIEETGRSESIIPPLYDHYVTKAEKKQS</sequence>